<evidence type="ECO:0000313" key="16">
    <source>
        <dbReference type="Proteomes" id="UP000604046"/>
    </source>
</evidence>
<dbReference type="PANTHER" id="PTHR42987">
    <property type="entry name" value="PEPTIDASE S49"/>
    <property type="match status" value="1"/>
</dbReference>
<evidence type="ECO:0000256" key="7">
    <source>
        <dbReference type="ARBA" id="ARBA00022825"/>
    </source>
</evidence>
<keyword evidence="16" id="KW-1185">Reference proteome</keyword>
<dbReference type="Gene3D" id="3.90.226.10">
    <property type="entry name" value="2-enoyl-CoA Hydratase, Chain A, domain 1"/>
    <property type="match status" value="1"/>
</dbReference>
<dbReference type="GO" id="GO:0006508">
    <property type="term" value="P:proteolysis"/>
    <property type="evidence" value="ECO:0007669"/>
    <property type="project" value="UniProtKB-KW"/>
</dbReference>
<dbReference type="GO" id="GO:0005886">
    <property type="term" value="C:plasma membrane"/>
    <property type="evidence" value="ECO:0007669"/>
    <property type="project" value="UniProtKB-SubCell"/>
</dbReference>
<evidence type="ECO:0000256" key="12">
    <source>
        <dbReference type="SAM" id="Phobius"/>
    </source>
</evidence>
<evidence type="ECO:0000313" key="15">
    <source>
        <dbReference type="EMBL" id="CAE7253308.1"/>
    </source>
</evidence>
<evidence type="ECO:0000256" key="6">
    <source>
        <dbReference type="ARBA" id="ARBA00022801"/>
    </source>
</evidence>
<gene>
    <name evidence="15" type="primary">sohB</name>
    <name evidence="15" type="ORF">SNAT2548_LOCUS12728</name>
</gene>
<evidence type="ECO:0000256" key="1">
    <source>
        <dbReference type="ARBA" id="ARBA00004236"/>
    </source>
</evidence>
<comment type="caution">
    <text evidence="15">The sequence shown here is derived from an EMBL/GenBank/DDBJ whole genome shotgun (WGS) entry which is preliminary data.</text>
</comment>
<keyword evidence="7" id="KW-0720">Serine protease</keyword>
<feature type="coiled-coil region" evidence="10">
    <location>
        <begin position="217"/>
        <end position="244"/>
    </location>
</feature>
<reference evidence="15" key="1">
    <citation type="submission" date="2021-02" db="EMBL/GenBank/DDBJ databases">
        <authorList>
            <person name="Dougan E. K."/>
            <person name="Rhodes N."/>
            <person name="Thang M."/>
            <person name="Chan C."/>
        </authorList>
    </citation>
    <scope>NUCLEOTIDE SEQUENCE</scope>
</reference>
<organism evidence="15 16">
    <name type="scientific">Symbiodinium natans</name>
    <dbReference type="NCBI Taxonomy" id="878477"/>
    <lineage>
        <taxon>Eukaryota</taxon>
        <taxon>Sar</taxon>
        <taxon>Alveolata</taxon>
        <taxon>Dinophyceae</taxon>
        <taxon>Suessiales</taxon>
        <taxon>Symbiodiniaceae</taxon>
        <taxon>Symbiodinium</taxon>
    </lineage>
</organism>
<feature type="region of interest" description="Disordered" evidence="11">
    <location>
        <begin position="604"/>
        <end position="627"/>
    </location>
</feature>
<keyword evidence="9 12" id="KW-0472">Membrane</keyword>
<comment type="subcellular location">
    <subcellularLocation>
        <location evidence="1">Cell membrane</location>
    </subcellularLocation>
</comment>
<proteinExistence type="inferred from homology"/>
<dbReference type="Pfam" id="PF01343">
    <property type="entry name" value="Peptidase_S49"/>
    <property type="match status" value="1"/>
</dbReference>
<comment type="similarity">
    <text evidence="2">Belongs to the peptidase S49 family.</text>
</comment>
<feature type="domain" description="Peptidase S49 N-terminal proteobacteria" evidence="14">
    <location>
        <begin position="312"/>
        <end position="385"/>
    </location>
</feature>
<dbReference type="InterPro" id="IPR047272">
    <property type="entry name" value="S49_SppA_C"/>
</dbReference>
<keyword evidence="8 12" id="KW-1133">Transmembrane helix</keyword>
<feature type="domain" description="Peptidase S49" evidence="13">
    <location>
        <begin position="388"/>
        <end position="535"/>
    </location>
</feature>
<evidence type="ECO:0000256" key="5">
    <source>
        <dbReference type="ARBA" id="ARBA00022692"/>
    </source>
</evidence>
<evidence type="ECO:0000256" key="10">
    <source>
        <dbReference type="SAM" id="Coils"/>
    </source>
</evidence>
<accession>A0A812M722</accession>
<dbReference type="GO" id="GO:0004252">
    <property type="term" value="F:serine-type endopeptidase activity"/>
    <property type="evidence" value="ECO:0007669"/>
    <property type="project" value="InterPro"/>
</dbReference>
<evidence type="ECO:0000259" key="13">
    <source>
        <dbReference type="Pfam" id="PF01343"/>
    </source>
</evidence>
<evidence type="ECO:0000256" key="8">
    <source>
        <dbReference type="ARBA" id="ARBA00022989"/>
    </source>
</evidence>
<dbReference type="AlphaFoldDB" id="A0A812M722"/>
<dbReference type="Pfam" id="PF08496">
    <property type="entry name" value="Peptidase_S49_N"/>
    <property type="match status" value="1"/>
</dbReference>
<keyword evidence="4" id="KW-0645">Protease</keyword>
<keyword evidence="5 12" id="KW-0812">Transmembrane</keyword>
<evidence type="ECO:0000256" key="2">
    <source>
        <dbReference type="ARBA" id="ARBA00008683"/>
    </source>
</evidence>
<dbReference type="Proteomes" id="UP000604046">
    <property type="component" value="Unassembled WGS sequence"/>
</dbReference>
<dbReference type="InterPro" id="IPR002142">
    <property type="entry name" value="Peptidase_S49"/>
</dbReference>
<dbReference type="InterPro" id="IPR029045">
    <property type="entry name" value="ClpP/crotonase-like_dom_sf"/>
</dbReference>
<evidence type="ECO:0000256" key="9">
    <source>
        <dbReference type="ARBA" id="ARBA00023136"/>
    </source>
</evidence>
<name>A0A812M722_9DINO</name>
<keyword evidence="6" id="KW-0378">Hydrolase</keyword>
<evidence type="ECO:0000259" key="14">
    <source>
        <dbReference type="Pfam" id="PF08496"/>
    </source>
</evidence>
<evidence type="ECO:0000256" key="11">
    <source>
        <dbReference type="SAM" id="MobiDB-lite"/>
    </source>
</evidence>
<evidence type="ECO:0000256" key="4">
    <source>
        <dbReference type="ARBA" id="ARBA00022670"/>
    </source>
</evidence>
<keyword evidence="3" id="KW-1003">Cell membrane</keyword>
<feature type="transmembrane region" description="Helical" evidence="12">
    <location>
        <begin position="97"/>
        <end position="127"/>
    </location>
</feature>
<dbReference type="NCBIfam" id="NF008745">
    <property type="entry name" value="PRK11778.1"/>
    <property type="match status" value="1"/>
</dbReference>
<dbReference type="InterPro" id="IPR013703">
    <property type="entry name" value="Peptidase_S49_N_proteobac"/>
</dbReference>
<dbReference type="CDD" id="cd07023">
    <property type="entry name" value="S49_Sppa_N_C"/>
    <property type="match status" value="1"/>
</dbReference>
<dbReference type="PANTHER" id="PTHR42987:SF4">
    <property type="entry name" value="PROTEASE SOHB-RELATED"/>
    <property type="match status" value="1"/>
</dbReference>
<dbReference type="SUPFAM" id="SSF52096">
    <property type="entry name" value="ClpP/crotonase"/>
    <property type="match status" value="1"/>
</dbReference>
<sequence length="627" mass="68207">MPAKIKNLTANVGDWFRSCLVGLGLLLGRAQCFLAPEAKAEARAKVPGWLQQLAWAPLWAPLGALAEDPQSPEDALAQLIKKATGQDGGSGESTPSLLLLGFGALLLYGVFAVFKFLLAAVGGLFVVRELDQQFGKDSRKSSKLFEKALRRFAGEPADLLEERRLKVVRLNDEVVSFQAALAEQTSGPSAGAALRDQTRRRRFAETWQHVLDDVAISEAERQKIEEAVAKYMESERERQEEFRESRGQWLASLFDSSFFGGMSSRFQVTSSLDKQIRLQEELINSIKKAVPDSKFENLKKVLSENVDLSWLLDQAEAKKAEASENSPSTVYVLDFDGDPTAAGVALLSQEVTAILEAKQPPKEVVLKLKSPGGTVTGYGLAAAQLLRFRHRNVRLVACVDELAASGGYMMACCADHVLCSPFAAVGSIGVIAGVPNAVERLDREGLKVIQTTAGKWKRTIDPFQAPTPEALEKAEEDVNRIYRQFSSFVKGNRPNLNIEEVATGEVWFGADALEKGLVDELKTSSEYLLEHMKQGHEVLSLSYNAQSRGLGSLVGSLATASDFAQALSKASELSELSELSDLSTELSSISQLSKFAKLAESNAWPSSLPEPRVQARGPLGSLGDRGF</sequence>
<dbReference type="OrthoDB" id="438286at2759"/>
<protein>
    <submittedName>
        <fullName evidence="15">SohB protein</fullName>
    </submittedName>
</protein>
<keyword evidence="10" id="KW-0175">Coiled coil</keyword>
<evidence type="ECO:0000256" key="3">
    <source>
        <dbReference type="ARBA" id="ARBA00022475"/>
    </source>
</evidence>
<dbReference type="EMBL" id="CAJNDS010001246">
    <property type="protein sequence ID" value="CAE7253308.1"/>
    <property type="molecule type" value="Genomic_DNA"/>
</dbReference>
<dbReference type="Gene3D" id="6.20.330.10">
    <property type="match status" value="1"/>
</dbReference>